<feature type="transmembrane region" description="Helical" evidence="1">
    <location>
        <begin position="20"/>
        <end position="38"/>
    </location>
</feature>
<dbReference type="NCBIfam" id="TIGR02532">
    <property type="entry name" value="IV_pilin_GFxxxE"/>
    <property type="match status" value="1"/>
</dbReference>
<dbReference type="AlphaFoldDB" id="A0A2N1J3L4"/>
<keyword evidence="1" id="KW-0812">Transmembrane</keyword>
<keyword evidence="3" id="KW-1185">Reference proteome</keyword>
<gene>
    <name evidence="2" type="ORF">CP960_06215</name>
</gene>
<protein>
    <submittedName>
        <fullName evidence="2">Uncharacterized protein</fullName>
    </submittedName>
</protein>
<keyword evidence="1" id="KW-1133">Transmembrane helix</keyword>
<sequence length="103" mass="12030">MQKQLNLAKNKKAFTLFESLISLTILAIIISLVYKLSFHGSLKKSFEKLERVENSFTLKQYSDFYISNENIDILKDGTLKTISVKKVVYEDDEINIYKYEIPK</sequence>
<name>A0A2N1J3L4_9BACT</name>
<evidence type="ECO:0000313" key="2">
    <source>
        <dbReference type="EMBL" id="PKI81151.1"/>
    </source>
</evidence>
<comment type="caution">
    <text evidence="2">The sequence shown here is derived from an EMBL/GenBank/DDBJ whole genome shotgun (WGS) entry which is preliminary data.</text>
</comment>
<dbReference type="EMBL" id="NXIF01000023">
    <property type="protein sequence ID" value="PKI81151.1"/>
    <property type="molecule type" value="Genomic_DNA"/>
</dbReference>
<dbReference type="OrthoDB" id="9207at28196"/>
<evidence type="ECO:0000313" key="3">
    <source>
        <dbReference type="Proteomes" id="UP000233248"/>
    </source>
</evidence>
<organism evidence="2 3">
    <name type="scientific">Malaciobacter halophilus</name>
    <dbReference type="NCBI Taxonomy" id="197482"/>
    <lineage>
        <taxon>Bacteria</taxon>
        <taxon>Pseudomonadati</taxon>
        <taxon>Campylobacterota</taxon>
        <taxon>Epsilonproteobacteria</taxon>
        <taxon>Campylobacterales</taxon>
        <taxon>Arcobacteraceae</taxon>
        <taxon>Malaciobacter</taxon>
    </lineage>
</organism>
<evidence type="ECO:0000256" key="1">
    <source>
        <dbReference type="SAM" id="Phobius"/>
    </source>
</evidence>
<accession>A0A2N1J3L4</accession>
<reference evidence="2 3" key="1">
    <citation type="submission" date="2017-09" db="EMBL/GenBank/DDBJ databases">
        <title>Genomics of the genus Arcobacter.</title>
        <authorList>
            <person name="Perez-Cataluna A."/>
            <person name="Figueras M.J."/>
            <person name="Salas-Masso N."/>
        </authorList>
    </citation>
    <scope>NUCLEOTIDE SEQUENCE [LARGE SCALE GENOMIC DNA]</scope>
    <source>
        <strain evidence="2 3">DSM 18005</strain>
    </source>
</reference>
<dbReference type="Pfam" id="PF07963">
    <property type="entry name" value="N_methyl"/>
    <property type="match status" value="1"/>
</dbReference>
<dbReference type="Proteomes" id="UP000233248">
    <property type="component" value="Unassembled WGS sequence"/>
</dbReference>
<keyword evidence="1" id="KW-0472">Membrane</keyword>
<dbReference type="InterPro" id="IPR012902">
    <property type="entry name" value="N_methyl_site"/>
</dbReference>
<proteinExistence type="predicted"/>